<organism evidence="5 6">
    <name type="scientific">Caldimonas brevitalea</name>
    <dbReference type="NCBI Taxonomy" id="413882"/>
    <lineage>
        <taxon>Bacteria</taxon>
        <taxon>Pseudomonadati</taxon>
        <taxon>Pseudomonadota</taxon>
        <taxon>Betaproteobacteria</taxon>
        <taxon>Burkholderiales</taxon>
        <taxon>Sphaerotilaceae</taxon>
        <taxon>Caldimonas</taxon>
    </lineage>
</organism>
<dbReference type="InterPro" id="IPR050366">
    <property type="entry name" value="BP-dependent_transpt_permease"/>
</dbReference>
<proteinExistence type="predicted"/>
<dbReference type="InterPro" id="IPR025966">
    <property type="entry name" value="OppC_N"/>
</dbReference>
<dbReference type="Proteomes" id="UP000035352">
    <property type="component" value="Chromosome"/>
</dbReference>
<dbReference type="GO" id="GO:0005886">
    <property type="term" value="C:plasma membrane"/>
    <property type="evidence" value="ECO:0007669"/>
    <property type="project" value="UniProtKB-SubCell"/>
</dbReference>
<evidence type="ECO:0000256" key="3">
    <source>
        <dbReference type="SAM" id="Phobius"/>
    </source>
</evidence>
<keyword evidence="3" id="KW-1133">Transmembrane helix</keyword>
<evidence type="ECO:0000313" key="5">
    <source>
        <dbReference type="EMBL" id="AKJ32034.1"/>
    </source>
</evidence>
<name>A0A0G3BRH6_9BURK</name>
<dbReference type="AlphaFoldDB" id="A0A0G3BRH6"/>
<dbReference type="Pfam" id="PF12911">
    <property type="entry name" value="OppC_N"/>
    <property type="match status" value="1"/>
</dbReference>
<evidence type="ECO:0000259" key="4">
    <source>
        <dbReference type="Pfam" id="PF12911"/>
    </source>
</evidence>
<keyword evidence="6" id="KW-1185">Reference proteome</keyword>
<feature type="transmembrane region" description="Helical" evidence="3">
    <location>
        <begin position="34"/>
        <end position="54"/>
    </location>
</feature>
<evidence type="ECO:0000256" key="2">
    <source>
        <dbReference type="ARBA" id="ARBA00022448"/>
    </source>
</evidence>
<evidence type="ECO:0000313" key="6">
    <source>
        <dbReference type="Proteomes" id="UP000035352"/>
    </source>
</evidence>
<comment type="subcellular location">
    <subcellularLocation>
        <location evidence="1">Cell membrane</location>
        <topology evidence="1">Multi-pass membrane protein</topology>
    </subcellularLocation>
</comment>
<dbReference type="EMBL" id="CP011371">
    <property type="protein sequence ID" value="AKJ32034.1"/>
    <property type="molecule type" value="Genomic_DNA"/>
</dbReference>
<feature type="transmembrane region" description="Helical" evidence="3">
    <location>
        <begin position="98"/>
        <end position="121"/>
    </location>
</feature>
<accession>A0A0G3BRH6</accession>
<dbReference type="STRING" id="413882.AAW51_5343"/>
<sequence>MAEPSAPQSAAVALRTTGARADGFWRRAAAHPGFVIGAVLVLAMLAAALVSLVWTPYPPLEIDVPQKLQGPSAAHWLGTDGLGRDIGTLLLVGAQNSLVAGVVAVGIGVLAGVALGALAAARGAGWTNA</sequence>
<evidence type="ECO:0000256" key="1">
    <source>
        <dbReference type="ARBA" id="ARBA00004651"/>
    </source>
</evidence>
<keyword evidence="3" id="KW-0812">Transmembrane</keyword>
<feature type="domain" description="Oligopeptide transport permease C-like N-terminal" evidence="4">
    <location>
        <begin position="24"/>
        <end position="71"/>
    </location>
</feature>
<dbReference type="PANTHER" id="PTHR43386">
    <property type="entry name" value="OLIGOPEPTIDE TRANSPORT SYSTEM PERMEASE PROTEIN APPC"/>
    <property type="match status" value="1"/>
</dbReference>
<keyword evidence="2" id="KW-0813">Transport</keyword>
<keyword evidence="3" id="KW-0472">Membrane</keyword>
<reference evidence="5 6" key="1">
    <citation type="submission" date="2015-05" db="EMBL/GenBank/DDBJ databases">
        <authorList>
            <person name="Tang B."/>
            <person name="Yu Y."/>
        </authorList>
    </citation>
    <scope>NUCLEOTIDE SEQUENCE [LARGE SCALE GENOMIC DNA]</scope>
    <source>
        <strain evidence="5 6">DSM 7029</strain>
    </source>
</reference>
<gene>
    <name evidence="5" type="ORF">AAW51_5343</name>
</gene>
<dbReference type="KEGG" id="pbh:AAW51_5343"/>
<dbReference type="PANTHER" id="PTHR43386:SF25">
    <property type="entry name" value="PEPTIDE ABC TRANSPORTER PERMEASE PROTEIN"/>
    <property type="match status" value="1"/>
</dbReference>
<protein>
    <submittedName>
        <fullName evidence="5">Dipeptide transport system permease protein DppC</fullName>
    </submittedName>
</protein>